<dbReference type="Proteomes" id="UP000515164">
    <property type="component" value="Unplaced"/>
</dbReference>
<sequence length="147" mass="16598">MKIMNQMTQPREQKSSMEPKDVTLSRFDPEGTGADPFAWCSYTDVILKDYPMQDSVLLSALNRALKGSAAHWLSQIVRGGKLSWPTFKEQFLSRFGGTETAATALIRMSRERPTETETLGAYGSRLRSMLQIKMQDLTMPEINAFID</sequence>
<name>A0A6P8MLI1_9HYME</name>
<dbReference type="AlphaFoldDB" id="A0A6P8MLI1"/>
<feature type="domain" description="Retrotransposon gag" evidence="2">
    <location>
        <begin position="64"/>
        <end position="130"/>
    </location>
</feature>
<dbReference type="RefSeq" id="XP_033314666.1">
    <property type="nucleotide sequence ID" value="XM_033458775.1"/>
</dbReference>
<accession>A0A6P8MLI1</accession>
<gene>
    <name evidence="4" type="primary">LOC117213435</name>
</gene>
<reference evidence="4" key="1">
    <citation type="submission" date="2025-08" db="UniProtKB">
        <authorList>
            <consortium name="RefSeq"/>
        </authorList>
    </citation>
    <scope>IDENTIFICATION</scope>
    <source>
        <tissue evidence="4">Muscle</tissue>
    </source>
</reference>
<evidence type="ECO:0000313" key="3">
    <source>
        <dbReference type="Proteomes" id="UP000515164"/>
    </source>
</evidence>
<dbReference type="KEGG" id="bbif:117213435"/>
<evidence type="ECO:0000313" key="4">
    <source>
        <dbReference type="RefSeq" id="XP_033314666.1"/>
    </source>
</evidence>
<dbReference type="Pfam" id="PF03732">
    <property type="entry name" value="Retrotrans_gag"/>
    <property type="match status" value="1"/>
</dbReference>
<organism evidence="3 4">
    <name type="scientific">Bombus bifarius</name>
    <dbReference type="NCBI Taxonomy" id="103933"/>
    <lineage>
        <taxon>Eukaryota</taxon>
        <taxon>Metazoa</taxon>
        <taxon>Ecdysozoa</taxon>
        <taxon>Arthropoda</taxon>
        <taxon>Hexapoda</taxon>
        <taxon>Insecta</taxon>
        <taxon>Pterygota</taxon>
        <taxon>Neoptera</taxon>
        <taxon>Endopterygota</taxon>
        <taxon>Hymenoptera</taxon>
        <taxon>Apocrita</taxon>
        <taxon>Aculeata</taxon>
        <taxon>Apoidea</taxon>
        <taxon>Anthophila</taxon>
        <taxon>Apidae</taxon>
        <taxon>Bombus</taxon>
        <taxon>Pyrobombus</taxon>
    </lineage>
</organism>
<feature type="compositionally biased region" description="Basic and acidic residues" evidence="1">
    <location>
        <begin position="11"/>
        <end position="21"/>
    </location>
</feature>
<feature type="region of interest" description="Disordered" evidence="1">
    <location>
        <begin position="1"/>
        <end position="21"/>
    </location>
</feature>
<dbReference type="GeneID" id="117213435"/>
<proteinExistence type="predicted"/>
<feature type="compositionally biased region" description="Polar residues" evidence="1">
    <location>
        <begin position="1"/>
        <end position="10"/>
    </location>
</feature>
<protein>
    <submittedName>
        <fullName evidence="4">Uncharacterized protein LOC117213435</fullName>
    </submittedName>
</protein>
<keyword evidence="3" id="KW-1185">Reference proteome</keyword>
<evidence type="ECO:0000256" key="1">
    <source>
        <dbReference type="SAM" id="MobiDB-lite"/>
    </source>
</evidence>
<evidence type="ECO:0000259" key="2">
    <source>
        <dbReference type="Pfam" id="PF03732"/>
    </source>
</evidence>
<dbReference type="InterPro" id="IPR005162">
    <property type="entry name" value="Retrotrans_gag_dom"/>
</dbReference>